<sequence>MALTRSFFFGIFCLSFTIPSIIADDECDTSKCPGPLKYYEDVKCKPVYKTPDSCCPYKFDCDHLKERSKETCMVNGHEYKIGDSLRGEDANPCDIGCTCQETLGVAQFSCAAVDCPGEEYIPPGCYTRQSALDCCSNGVICPENPEDRPTCEVDGKIYKDGEYFKPAAEPNKNCYCAPGYTGENIEPFCKMTTNVCGAELHHAYEIHNNCGPVYYNSQSPQSSCSIAYRCQNKHDSVIKRLKTPEDPENTEMDITCKFGDLTMQYGDELIQSTDYSSVCVKCVCEVGPVPTCQRLPDSECDVTKHPPFGD</sequence>
<evidence type="ECO:0000313" key="3">
    <source>
        <dbReference type="Proteomes" id="UP000729913"/>
    </source>
</evidence>
<keyword evidence="3" id="KW-1185">Reference proteome</keyword>
<dbReference type="AlphaFoldDB" id="A0A8J5V6M6"/>
<name>A0A8J5V6M6_9HYME</name>
<gene>
    <name evidence="2" type="ORF">G9C98_001495</name>
</gene>
<dbReference type="OrthoDB" id="365605at2759"/>
<keyword evidence="1" id="KW-0732">Signal</keyword>
<comment type="caution">
    <text evidence="2">The sequence shown here is derived from an EMBL/GenBank/DDBJ whole genome shotgun (WGS) entry which is preliminary data.</text>
</comment>
<evidence type="ECO:0000256" key="1">
    <source>
        <dbReference type="SAM" id="SignalP"/>
    </source>
</evidence>
<reference evidence="2" key="1">
    <citation type="submission" date="2020-03" db="EMBL/GenBank/DDBJ databases">
        <authorList>
            <person name="Chebbi M.A."/>
            <person name="Drezen J.M."/>
        </authorList>
    </citation>
    <scope>NUCLEOTIDE SEQUENCE</scope>
    <source>
        <tissue evidence="2">Whole body</tissue>
    </source>
</reference>
<dbReference type="EMBL" id="JAAOIC020000053">
    <property type="protein sequence ID" value="KAG8035839.1"/>
    <property type="molecule type" value="Genomic_DNA"/>
</dbReference>
<evidence type="ECO:0000313" key="2">
    <source>
        <dbReference type="EMBL" id="KAG8035839.1"/>
    </source>
</evidence>
<dbReference type="Proteomes" id="UP000729913">
    <property type="component" value="Unassembled WGS sequence"/>
</dbReference>
<reference evidence="2" key="2">
    <citation type="submission" date="2021-04" db="EMBL/GenBank/DDBJ databases">
        <title>Genome-wide patterns of bracovirus chromosomal integration into multiple host tissues during parasitism.</title>
        <authorList>
            <person name="Chebbi M.A.C."/>
        </authorList>
    </citation>
    <scope>NUCLEOTIDE SEQUENCE</scope>
    <source>
        <tissue evidence="2">Whole body</tissue>
    </source>
</reference>
<accession>A0A8J5V6M6</accession>
<protein>
    <recommendedName>
        <fullName evidence="4">Kielin/chordin-like protein</fullName>
    </recommendedName>
</protein>
<feature type="signal peptide" evidence="1">
    <location>
        <begin position="1"/>
        <end position="23"/>
    </location>
</feature>
<feature type="chain" id="PRO_5035265816" description="Kielin/chordin-like protein" evidence="1">
    <location>
        <begin position="24"/>
        <end position="310"/>
    </location>
</feature>
<evidence type="ECO:0008006" key="4">
    <source>
        <dbReference type="Google" id="ProtNLM"/>
    </source>
</evidence>
<proteinExistence type="predicted"/>
<organism evidence="2 3">
    <name type="scientific">Cotesia typhae</name>
    <dbReference type="NCBI Taxonomy" id="2053667"/>
    <lineage>
        <taxon>Eukaryota</taxon>
        <taxon>Metazoa</taxon>
        <taxon>Ecdysozoa</taxon>
        <taxon>Arthropoda</taxon>
        <taxon>Hexapoda</taxon>
        <taxon>Insecta</taxon>
        <taxon>Pterygota</taxon>
        <taxon>Neoptera</taxon>
        <taxon>Endopterygota</taxon>
        <taxon>Hymenoptera</taxon>
        <taxon>Apocrita</taxon>
        <taxon>Ichneumonoidea</taxon>
        <taxon>Braconidae</taxon>
        <taxon>Microgastrinae</taxon>
        <taxon>Cotesia</taxon>
    </lineage>
</organism>